<organism evidence="2 3">
    <name type="scientific">Candidatus Egerieicola pullicola</name>
    <dbReference type="NCBI Taxonomy" id="2840775"/>
    <lineage>
        <taxon>Bacteria</taxon>
        <taxon>Bacillati</taxon>
        <taxon>Bacillota</taxon>
        <taxon>Clostridia</taxon>
        <taxon>Eubacteriales</taxon>
        <taxon>Oscillospiraceae</taxon>
        <taxon>Oscillospiraceae incertae sedis</taxon>
        <taxon>Candidatus Egerieicola</taxon>
    </lineage>
</organism>
<name>A0A9D1AJF6_9FIRM</name>
<reference evidence="2" key="2">
    <citation type="journal article" date="2021" name="PeerJ">
        <title>Extensive microbial diversity within the chicken gut microbiome revealed by metagenomics and culture.</title>
        <authorList>
            <person name="Gilroy R."/>
            <person name="Ravi A."/>
            <person name="Getino M."/>
            <person name="Pursley I."/>
            <person name="Horton D.L."/>
            <person name="Alikhan N.F."/>
            <person name="Baker D."/>
            <person name="Gharbi K."/>
            <person name="Hall N."/>
            <person name="Watson M."/>
            <person name="Adriaenssens E.M."/>
            <person name="Foster-Nyarko E."/>
            <person name="Jarju S."/>
            <person name="Secka A."/>
            <person name="Antonio M."/>
            <person name="Oren A."/>
            <person name="Chaudhuri R.R."/>
            <person name="La Ragione R."/>
            <person name="Hildebrand F."/>
            <person name="Pallen M.J."/>
        </authorList>
    </citation>
    <scope>NUCLEOTIDE SEQUENCE</scope>
    <source>
        <strain evidence="2">CHK184-25365</strain>
    </source>
</reference>
<dbReference type="EMBL" id="DVGY01000081">
    <property type="protein sequence ID" value="HIR40881.1"/>
    <property type="molecule type" value="Genomic_DNA"/>
</dbReference>
<evidence type="ECO:0000256" key="1">
    <source>
        <dbReference type="SAM" id="Phobius"/>
    </source>
</evidence>
<feature type="transmembrane region" description="Helical" evidence="1">
    <location>
        <begin position="30"/>
        <end position="49"/>
    </location>
</feature>
<gene>
    <name evidence="2" type="ORF">IAB36_03530</name>
</gene>
<comment type="caution">
    <text evidence="2">The sequence shown here is derived from an EMBL/GenBank/DDBJ whole genome shotgun (WGS) entry which is preliminary data.</text>
</comment>
<keyword evidence="1" id="KW-0472">Membrane</keyword>
<keyword evidence="1" id="KW-0812">Transmembrane</keyword>
<feature type="transmembrane region" description="Helical" evidence="1">
    <location>
        <begin position="6"/>
        <end position="23"/>
    </location>
</feature>
<feature type="transmembrane region" description="Helical" evidence="1">
    <location>
        <begin position="55"/>
        <end position="71"/>
    </location>
</feature>
<dbReference type="Proteomes" id="UP000886749">
    <property type="component" value="Unassembled WGS sequence"/>
</dbReference>
<sequence length="102" mass="11950">MSLPYHTIFVVIAAAFFLFRFWCEPKAYRLVLAVWAPCTMMGYLVDAAWWSYLSLGVQVAFLIAFVLLKLWDKHRQEEAKFTQDAQNRTIKEELGQFKSKLP</sequence>
<proteinExistence type="predicted"/>
<keyword evidence="1" id="KW-1133">Transmembrane helix</keyword>
<protein>
    <submittedName>
        <fullName evidence="2">Uncharacterized protein</fullName>
    </submittedName>
</protein>
<dbReference type="AlphaFoldDB" id="A0A9D1AJF6"/>
<evidence type="ECO:0000313" key="3">
    <source>
        <dbReference type="Proteomes" id="UP000886749"/>
    </source>
</evidence>
<reference evidence="2" key="1">
    <citation type="submission" date="2020-10" db="EMBL/GenBank/DDBJ databases">
        <authorList>
            <person name="Gilroy R."/>
        </authorList>
    </citation>
    <scope>NUCLEOTIDE SEQUENCE</scope>
    <source>
        <strain evidence="2">CHK184-25365</strain>
    </source>
</reference>
<evidence type="ECO:0000313" key="2">
    <source>
        <dbReference type="EMBL" id="HIR40881.1"/>
    </source>
</evidence>
<accession>A0A9D1AJF6</accession>